<evidence type="ECO:0000313" key="3">
    <source>
        <dbReference type="Proteomes" id="UP000321523"/>
    </source>
</evidence>
<keyword evidence="3" id="KW-1185">Reference proteome</keyword>
<dbReference type="InterPro" id="IPR020904">
    <property type="entry name" value="Sc_DH/Rdtase_CS"/>
</dbReference>
<dbReference type="Proteomes" id="UP000321523">
    <property type="component" value="Unassembled WGS sequence"/>
</dbReference>
<dbReference type="InterPro" id="IPR036291">
    <property type="entry name" value="NAD(P)-bd_dom_sf"/>
</dbReference>
<accession>A0A512E2U0</accession>
<proteinExistence type="inferred from homology"/>
<evidence type="ECO:0000256" key="1">
    <source>
        <dbReference type="ARBA" id="ARBA00006484"/>
    </source>
</evidence>
<dbReference type="GO" id="GO:0016616">
    <property type="term" value="F:oxidoreductase activity, acting on the CH-OH group of donors, NAD or NADP as acceptor"/>
    <property type="evidence" value="ECO:0007669"/>
    <property type="project" value="TreeGrafter"/>
</dbReference>
<evidence type="ECO:0000313" key="2">
    <source>
        <dbReference type="EMBL" id="GEO43041.1"/>
    </source>
</evidence>
<reference evidence="2 3" key="1">
    <citation type="submission" date="2019-07" db="EMBL/GenBank/DDBJ databases">
        <title>Whole genome shotgun sequence of Skermanella aerolata NBRC 106429.</title>
        <authorList>
            <person name="Hosoyama A."/>
            <person name="Uohara A."/>
            <person name="Ohji S."/>
            <person name="Ichikawa N."/>
        </authorList>
    </citation>
    <scope>NUCLEOTIDE SEQUENCE [LARGE SCALE GENOMIC DNA]</scope>
    <source>
        <strain evidence="2 3">NBRC 106429</strain>
    </source>
</reference>
<protein>
    <submittedName>
        <fullName evidence="2">3-oxoacyl-ACP reductase</fullName>
    </submittedName>
</protein>
<dbReference type="PROSITE" id="PS00061">
    <property type="entry name" value="ADH_SHORT"/>
    <property type="match status" value="1"/>
</dbReference>
<dbReference type="Gene3D" id="3.40.50.720">
    <property type="entry name" value="NAD(P)-binding Rossmann-like Domain"/>
    <property type="match status" value="1"/>
</dbReference>
<dbReference type="Pfam" id="PF13561">
    <property type="entry name" value="adh_short_C2"/>
    <property type="match status" value="1"/>
</dbReference>
<dbReference type="PANTHER" id="PTHR42760">
    <property type="entry name" value="SHORT-CHAIN DEHYDROGENASES/REDUCTASES FAMILY MEMBER"/>
    <property type="match status" value="1"/>
</dbReference>
<comment type="similarity">
    <text evidence="1">Belongs to the short-chain dehydrogenases/reductases (SDR) family.</text>
</comment>
<dbReference type="SUPFAM" id="SSF51735">
    <property type="entry name" value="NAD(P)-binding Rossmann-fold domains"/>
    <property type="match status" value="1"/>
</dbReference>
<name>A0A512E2U0_9PROT</name>
<dbReference type="FunFam" id="3.40.50.720:FF:000084">
    <property type="entry name" value="Short-chain dehydrogenase reductase"/>
    <property type="match status" value="1"/>
</dbReference>
<dbReference type="PRINTS" id="PR00080">
    <property type="entry name" value="SDRFAMILY"/>
</dbReference>
<dbReference type="PRINTS" id="PR00081">
    <property type="entry name" value="GDHRDH"/>
</dbReference>
<gene>
    <name evidence="2" type="ORF">SAE02_71890</name>
</gene>
<comment type="caution">
    <text evidence="2">The sequence shown here is derived from an EMBL/GenBank/DDBJ whole genome shotgun (WGS) entry which is preliminary data.</text>
</comment>
<organism evidence="2 3">
    <name type="scientific">Skermanella aerolata</name>
    <dbReference type="NCBI Taxonomy" id="393310"/>
    <lineage>
        <taxon>Bacteria</taxon>
        <taxon>Pseudomonadati</taxon>
        <taxon>Pseudomonadota</taxon>
        <taxon>Alphaproteobacteria</taxon>
        <taxon>Rhodospirillales</taxon>
        <taxon>Azospirillaceae</taxon>
        <taxon>Skermanella</taxon>
    </lineage>
</organism>
<dbReference type="RefSeq" id="WP_186818123.1">
    <property type="nucleotide sequence ID" value="NZ_BJYZ01000060.1"/>
</dbReference>
<dbReference type="EMBL" id="BJYZ01000060">
    <property type="protein sequence ID" value="GEO43041.1"/>
    <property type="molecule type" value="Genomic_DNA"/>
</dbReference>
<dbReference type="NCBIfam" id="NF005559">
    <property type="entry name" value="PRK07231.1"/>
    <property type="match status" value="1"/>
</dbReference>
<dbReference type="InterPro" id="IPR002347">
    <property type="entry name" value="SDR_fam"/>
</dbReference>
<dbReference type="AlphaFoldDB" id="A0A512E2U0"/>
<sequence length="251" mass="25501">MRFPKLLEGKRVLVTGGASGIGASVAAVCAAAGARVAVSDLDGDAAFRTAESLPAGEASHTAISCDVSSSASVDAAFAQAAETFGSLDAVVNCAGIWHPTEDGPITRVEDAIWDKVIAVNLTGTFYVCRAAVRLMEEQGAGSIVTIASVVAITGWEKLNAYSASKGGVLSLSRALAIECGPKNIRVNCICPGVIETPMTEKVLAYSKPVVLPIGRLGKPDDIAGTAAFLCSDFSGFTTASTVVVDGGFSAA</sequence>